<dbReference type="PANTHER" id="PTHR48098">
    <property type="entry name" value="ENTEROCHELIN ESTERASE-RELATED"/>
    <property type="match status" value="1"/>
</dbReference>
<sequence>MRARRLAAPLLLLALASTGVPAASAAPAASVAAHASPFSDGHGLHVVSAEASSPREWHLVVATRQLQRPVRVTILLPRGYDTTSRRYPSLYLFHGTSGGANDWVDSGEARKATRDQPFVVVMPDMGYDSNGGSWFADWADQHTALGRANWETFHIDQLVPWVDANLRTVRARWGRAIAGLSQGGFGSFSYAARHPDMFVSAASFSGAPDIAEDPRAQALGQSLVRAITVGLDGVQPDAIFGDPVARAINWKGHNPASLVTNLADTDLQLWCGNGQPGPYDDPAAPNSGATAIEAAVHESTGYFVQAADAAGVAYAYDDYGPGTHSWPYWARDLRTYLPHLADVVAEHRSRPEAIDYRSVDGTWSQWHWRVVTHRAEAQAWSRLEDASVAGFGYAGSPATVRTPASYGPGRAYRVTYVGGTGPGRVVADARGRLHLRVVPGEAGDLRVSIAR</sequence>
<dbReference type="InterPro" id="IPR000801">
    <property type="entry name" value="Esterase-like"/>
</dbReference>
<evidence type="ECO:0000256" key="1">
    <source>
        <dbReference type="SAM" id="SignalP"/>
    </source>
</evidence>
<dbReference type="RefSeq" id="WP_182538859.1">
    <property type="nucleotide sequence ID" value="NZ_JACGXA010000001.1"/>
</dbReference>
<protein>
    <submittedName>
        <fullName evidence="2">S-formylglutathione hydrolase FrmB</fullName>
    </submittedName>
</protein>
<reference evidence="2 3" key="1">
    <citation type="submission" date="2020-07" db="EMBL/GenBank/DDBJ databases">
        <title>Sequencing the genomes of 1000 actinobacteria strains.</title>
        <authorList>
            <person name="Klenk H.-P."/>
        </authorList>
    </citation>
    <scope>NUCLEOTIDE SEQUENCE [LARGE SCALE GENOMIC DNA]</scope>
    <source>
        <strain evidence="2 3">DSM 21349</strain>
    </source>
</reference>
<proteinExistence type="predicted"/>
<dbReference type="InterPro" id="IPR029058">
    <property type="entry name" value="AB_hydrolase_fold"/>
</dbReference>
<dbReference type="Proteomes" id="UP000580910">
    <property type="component" value="Unassembled WGS sequence"/>
</dbReference>
<feature type="chain" id="PRO_5039115611" evidence="1">
    <location>
        <begin position="23"/>
        <end position="451"/>
    </location>
</feature>
<dbReference type="PANTHER" id="PTHR48098:SF1">
    <property type="entry name" value="DIACYLGLYCEROL ACYLTRANSFERASE_MYCOLYLTRANSFERASE AG85A"/>
    <property type="match status" value="1"/>
</dbReference>
<dbReference type="InterPro" id="IPR050583">
    <property type="entry name" value="Mycobacterial_A85_antigen"/>
</dbReference>
<accession>A0A7W3IZX4</accession>
<keyword evidence="3" id="KW-1185">Reference proteome</keyword>
<dbReference type="AlphaFoldDB" id="A0A7W3IZX4"/>
<dbReference type="Gene3D" id="3.40.50.1820">
    <property type="entry name" value="alpha/beta hydrolase"/>
    <property type="match status" value="1"/>
</dbReference>
<dbReference type="EMBL" id="JACGXA010000001">
    <property type="protein sequence ID" value="MBA8803736.1"/>
    <property type="molecule type" value="Genomic_DNA"/>
</dbReference>
<evidence type="ECO:0000313" key="3">
    <source>
        <dbReference type="Proteomes" id="UP000580910"/>
    </source>
</evidence>
<dbReference type="Pfam" id="PF00756">
    <property type="entry name" value="Esterase"/>
    <property type="match status" value="1"/>
</dbReference>
<keyword evidence="1" id="KW-0732">Signal</keyword>
<comment type="caution">
    <text evidence="2">The sequence shown here is derived from an EMBL/GenBank/DDBJ whole genome shotgun (WGS) entry which is preliminary data.</text>
</comment>
<evidence type="ECO:0000313" key="2">
    <source>
        <dbReference type="EMBL" id="MBA8803736.1"/>
    </source>
</evidence>
<dbReference type="GO" id="GO:0016787">
    <property type="term" value="F:hydrolase activity"/>
    <property type="evidence" value="ECO:0007669"/>
    <property type="project" value="UniProtKB-KW"/>
</dbReference>
<dbReference type="SUPFAM" id="SSF53474">
    <property type="entry name" value="alpha/beta-Hydrolases"/>
    <property type="match status" value="1"/>
</dbReference>
<feature type="signal peptide" evidence="1">
    <location>
        <begin position="1"/>
        <end position="22"/>
    </location>
</feature>
<organism evidence="2 3">
    <name type="scientific">Nocardioides ginsengisegetis</name>
    <dbReference type="NCBI Taxonomy" id="661491"/>
    <lineage>
        <taxon>Bacteria</taxon>
        <taxon>Bacillati</taxon>
        <taxon>Actinomycetota</taxon>
        <taxon>Actinomycetes</taxon>
        <taxon>Propionibacteriales</taxon>
        <taxon>Nocardioidaceae</taxon>
        <taxon>Nocardioides</taxon>
    </lineage>
</organism>
<gene>
    <name evidence="2" type="ORF">FB382_002027</name>
</gene>
<dbReference type="GO" id="GO:0016747">
    <property type="term" value="F:acyltransferase activity, transferring groups other than amino-acyl groups"/>
    <property type="evidence" value="ECO:0007669"/>
    <property type="project" value="TreeGrafter"/>
</dbReference>
<name>A0A7W3IZX4_9ACTN</name>
<keyword evidence="2" id="KW-0378">Hydrolase</keyword>